<dbReference type="Proteomes" id="UP001524547">
    <property type="component" value="Unassembled WGS sequence"/>
</dbReference>
<proteinExistence type="predicted"/>
<gene>
    <name evidence="1" type="ORF">NFI88_06240</name>
</gene>
<dbReference type="RefSeq" id="WP_422919162.1">
    <property type="nucleotide sequence ID" value="NZ_JAMZEJ010000003.1"/>
</dbReference>
<evidence type="ECO:0000313" key="2">
    <source>
        <dbReference type="Proteomes" id="UP001524547"/>
    </source>
</evidence>
<dbReference type="EMBL" id="JAMZEJ010000003">
    <property type="protein sequence ID" value="MCQ8240443.1"/>
    <property type="molecule type" value="Genomic_DNA"/>
</dbReference>
<reference evidence="1 2" key="1">
    <citation type="submission" date="2022-06" db="EMBL/GenBank/DDBJ databases">
        <title>Rhizosaccharibacter gen. nov. sp. nov. KSS12, endophytic bacteria isolated from sugarcane.</title>
        <authorList>
            <person name="Pitiwittayakul N."/>
        </authorList>
    </citation>
    <scope>NUCLEOTIDE SEQUENCE [LARGE SCALE GENOMIC DNA]</scope>
    <source>
        <strain evidence="1 2">KSS12</strain>
    </source>
</reference>
<accession>A0ABT1VVS8</accession>
<evidence type="ECO:0000313" key="1">
    <source>
        <dbReference type="EMBL" id="MCQ8240443.1"/>
    </source>
</evidence>
<name>A0ABT1VVS8_9PROT</name>
<protein>
    <submittedName>
        <fullName evidence="1">Uncharacterized protein</fullName>
    </submittedName>
</protein>
<comment type="caution">
    <text evidence="1">The sequence shown here is derived from an EMBL/GenBank/DDBJ whole genome shotgun (WGS) entry which is preliminary data.</text>
</comment>
<organism evidence="1 2">
    <name type="scientific">Rhizosaccharibacter radicis</name>
    <dbReference type="NCBI Taxonomy" id="2782605"/>
    <lineage>
        <taxon>Bacteria</taxon>
        <taxon>Pseudomonadati</taxon>
        <taxon>Pseudomonadota</taxon>
        <taxon>Alphaproteobacteria</taxon>
        <taxon>Acetobacterales</taxon>
        <taxon>Acetobacteraceae</taxon>
        <taxon>Rhizosaccharibacter</taxon>
    </lineage>
</organism>
<keyword evidence="2" id="KW-1185">Reference proteome</keyword>
<sequence>MKHADADADADDGDEGDVVAPRALLVPIEARHTAFMAGPNGTPSVRR</sequence>